<evidence type="ECO:0008006" key="4">
    <source>
        <dbReference type="Google" id="ProtNLM"/>
    </source>
</evidence>
<keyword evidence="3" id="KW-1185">Reference proteome</keyword>
<feature type="region of interest" description="Disordered" evidence="1">
    <location>
        <begin position="30"/>
        <end position="59"/>
    </location>
</feature>
<dbReference type="GO" id="GO:0032784">
    <property type="term" value="P:regulation of DNA-templated transcription elongation"/>
    <property type="evidence" value="ECO:0007669"/>
    <property type="project" value="InterPro"/>
</dbReference>
<dbReference type="GO" id="GO:0070063">
    <property type="term" value="F:RNA polymerase binding"/>
    <property type="evidence" value="ECO:0007669"/>
    <property type="project" value="InterPro"/>
</dbReference>
<dbReference type="RefSeq" id="WP_187464923.1">
    <property type="nucleotide sequence ID" value="NZ_JACSIT010000037.1"/>
</dbReference>
<accession>A0A923PEV3</accession>
<organism evidence="2 3">
    <name type="scientific">Neolewinella lacunae</name>
    <dbReference type="NCBI Taxonomy" id="1517758"/>
    <lineage>
        <taxon>Bacteria</taxon>
        <taxon>Pseudomonadati</taxon>
        <taxon>Bacteroidota</taxon>
        <taxon>Saprospiria</taxon>
        <taxon>Saprospirales</taxon>
        <taxon>Lewinellaceae</taxon>
        <taxon>Neolewinella</taxon>
    </lineage>
</organism>
<reference evidence="2" key="1">
    <citation type="submission" date="2020-08" db="EMBL/GenBank/DDBJ databases">
        <title>Lewinella bacteria from marine environments.</title>
        <authorList>
            <person name="Zhong Y."/>
        </authorList>
    </citation>
    <scope>NUCLEOTIDE SEQUENCE</scope>
    <source>
        <strain evidence="2">KCTC 42187</strain>
    </source>
</reference>
<proteinExistence type="predicted"/>
<dbReference type="InterPro" id="IPR036953">
    <property type="entry name" value="GreA/GreB_C_sf"/>
</dbReference>
<evidence type="ECO:0000313" key="2">
    <source>
        <dbReference type="EMBL" id="MBC6992790.1"/>
    </source>
</evidence>
<protein>
    <recommendedName>
        <fullName evidence="4">Transcription elongation factor</fullName>
    </recommendedName>
</protein>
<dbReference type="EMBL" id="JACSIT010000037">
    <property type="protein sequence ID" value="MBC6992790.1"/>
    <property type="molecule type" value="Genomic_DNA"/>
</dbReference>
<dbReference type="InterPro" id="IPR023459">
    <property type="entry name" value="Tscrpt_elong_fac_GreA/B_fam"/>
</dbReference>
<comment type="caution">
    <text evidence="2">The sequence shown here is derived from an EMBL/GenBank/DDBJ whole genome shotgun (WGS) entry which is preliminary data.</text>
</comment>
<evidence type="ECO:0000256" key="1">
    <source>
        <dbReference type="SAM" id="MobiDB-lite"/>
    </source>
</evidence>
<dbReference type="PIRSF" id="PIRSF006092">
    <property type="entry name" value="GreA_GreB"/>
    <property type="match status" value="1"/>
</dbReference>
<dbReference type="Proteomes" id="UP000650081">
    <property type="component" value="Unassembled WGS sequence"/>
</dbReference>
<dbReference type="AlphaFoldDB" id="A0A923PEV3"/>
<gene>
    <name evidence="2" type="ORF">H9S92_01325</name>
</gene>
<evidence type="ECO:0000313" key="3">
    <source>
        <dbReference type="Proteomes" id="UP000650081"/>
    </source>
</evidence>
<dbReference type="GO" id="GO:0003677">
    <property type="term" value="F:DNA binding"/>
    <property type="evidence" value="ECO:0007669"/>
    <property type="project" value="InterPro"/>
</dbReference>
<name>A0A923PEV3_9BACT</name>
<dbReference type="Gene3D" id="3.10.50.30">
    <property type="entry name" value="Transcription elongation factor, GreA/GreB, C-terminal domain"/>
    <property type="match status" value="1"/>
</dbReference>
<sequence>MTDASNEITQQKHAIVQHLLAEKEQSYRNMLESQQSDLATAEKEGEDEDSLFDGGKSDQAMNRVNSRASVVEALQMEIDLLNGLDSITANPEVQVGDIVETDRGNFFVAVAADEFSIGGKSYRGISAASPLFQALLGKKAGDKVRVNDTEYTLLRSF</sequence>